<name>K0R977_THAOC</name>
<gene>
    <name evidence="2" type="ORF">THAOC_35917</name>
</gene>
<keyword evidence="3" id="KW-1185">Reference proteome</keyword>
<reference evidence="2 3" key="1">
    <citation type="journal article" date="2012" name="Genome Biol.">
        <title>Genome and low-iron response of an oceanic diatom adapted to chronic iron limitation.</title>
        <authorList>
            <person name="Lommer M."/>
            <person name="Specht M."/>
            <person name="Roy A.S."/>
            <person name="Kraemer L."/>
            <person name="Andreson R."/>
            <person name="Gutowska M.A."/>
            <person name="Wolf J."/>
            <person name="Bergner S.V."/>
            <person name="Schilhabel M.B."/>
            <person name="Klostermeier U.C."/>
            <person name="Beiko R.G."/>
            <person name="Rosenstiel P."/>
            <person name="Hippler M."/>
            <person name="Laroche J."/>
        </authorList>
    </citation>
    <scope>NUCLEOTIDE SEQUENCE [LARGE SCALE GENOMIC DNA]</scope>
    <source>
        <strain evidence="2 3">CCMP1005</strain>
    </source>
</reference>
<dbReference type="InterPro" id="IPR052201">
    <property type="entry name" value="LRR-containing_regulator"/>
</dbReference>
<evidence type="ECO:0000256" key="1">
    <source>
        <dbReference type="ARBA" id="ARBA00022737"/>
    </source>
</evidence>
<dbReference type="EMBL" id="AGNL01048495">
    <property type="protein sequence ID" value="EJK45466.1"/>
    <property type="molecule type" value="Genomic_DNA"/>
</dbReference>
<sequence length="592" mass="67025">MTDKSLRKIERIESNDPDVLTLAIGSEGYSPHALLKEWENEEYKDEEYEVLHIEDDRIDWKRVCTAIQRSKVLEELHLGGIEIVPNGNDSNFRENDLRALMVAFANSGRQLRKLALNMLSVPFEILFNEDCSGVLQKSGFCLNIMDCDVVSEDIDVLTDHISRGDNLVRFEFVENGEGLFQGPFLLALGLLIRHLSNHHQLEVLSIIGAGLHHTSITDIASMLSRPDTKLVGLELEGNGIGVNEFNTIMESLSTNKTLRGLSYDNFNGAAIGAQLIDRLLSLKDLPLKLLSTNGVRIADPEAAMLSKRFNSYGKLTYLQLDLGTSLTMSGWNALGEYIQSSRCILDQLNLPHSNLDDAKLQSLSTWISSHGTIKYLHLWGNRAITVDGWRVFFHLVLENPKSKMTGIDISRCGIKDETINSLASALRRNCTLEEFQFFRGEDDEIDVTEEGWDYITTVLCNETSIMETYLSNHTLIMIETFDPLPADLTELLDFNRKFPRTVARLKVLDVHFGPEFDMNAIRPFLTMDMKLLPQVINWIGKGEEFVKQFWTVMYELVRHSQLFVEHGADHSAYSKMRSPMKKRKLASSETAS</sequence>
<dbReference type="AlphaFoldDB" id="K0R977"/>
<dbReference type="Proteomes" id="UP000266841">
    <property type="component" value="Unassembled WGS sequence"/>
</dbReference>
<dbReference type="Gene3D" id="3.80.10.10">
    <property type="entry name" value="Ribonuclease Inhibitor"/>
    <property type="match status" value="2"/>
</dbReference>
<evidence type="ECO:0000313" key="3">
    <source>
        <dbReference type="Proteomes" id="UP000266841"/>
    </source>
</evidence>
<dbReference type="PANTHER" id="PTHR24111:SF0">
    <property type="entry name" value="LEUCINE-RICH REPEAT-CONTAINING PROTEIN"/>
    <property type="match status" value="1"/>
</dbReference>
<dbReference type="OrthoDB" id="120976at2759"/>
<evidence type="ECO:0000313" key="2">
    <source>
        <dbReference type="EMBL" id="EJK45466.1"/>
    </source>
</evidence>
<dbReference type="InterPro" id="IPR032675">
    <property type="entry name" value="LRR_dom_sf"/>
</dbReference>
<proteinExistence type="predicted"/>
<dbReference type="SUPFAM" id="SSF52047">
    <property type="entry name" value="RNI-like"/>
    <property type="match status" value="1"/>
</dbReference>
<protein>
    <submittedName>
        <fullName evidence="2">Uncharacterized protein</fullName>
    </submittedName>
</protein>
<organism evidence="2 3">
    <name type="scientific">Thalassiosira oceanica</name>
    <name type="common">Marine diatom</name>
    <dbReference type="NCBI Taxonomy" id="159749"/>
    <lineage>
        <taxon>Eukaryota</taxon>
        <taxon>Sar</taxon>
        <taxon>Stramenopiles</taxon>
        <taxon>Ochrophyta</taxon>
        <taxon>Bacillariophyta</taxon>
        <taxon>Coscinodiscophyceae</taxon>
        <taxon>Thalassiosirophycidae</taxon>
        <taxon>Thalassiosirales</taxon>
        <taxon>Thalassiosiraceae</taxon>
        <taxon>Thalassiosira</taxon>
    </lineage>
</organism>
<accession>K0R977</accession>
<dbReference type="PANTHER" id="PTHR24111">
    <property type="entry name" value="LEUCINE-RICH REPEAT-CONTAINING PROTEIN 34"/>
    <property type="match status" value="1"/>
</dbReference>
<comment type="caution">
    <text evidence="2">The sequence shown here is derived from an EMBL/GenBank/DDBJ whole genome shotgun (WGS) entry which is preliminary data.</text>
</comment>
<keyword evidence="1" id="KW-0677">Repeat</keyword>